<evidence type="ECO:0000313" key="1">
    <source>
        <dbReference type="EMBL" id="ACM21059.1"/>
    </source>
</evidence>
<dbReference type="RefSeq" id="WP_012647787.1">
    <property type="nucleotide sequence ID" value="NC_011979.1"/>
</dbReference>
<reference evidence="1 2" key="1">
    <citation type="submission" date="2009-01" db="EMBL/GenBank/DDBJ databases">
        <title>Complete sequence of Geobacter sp. FRC-32.</title>
        <authorList>
            <consortium name="US DOE Joint Genome Institute"/>
            <person name="Lucas S."/>
            <person name="Copeland A."/>
            <person name="Lapidus A."/>
            <person name="Glavina del Rio T."/>
            <person name="Dalin E."/>
            <person name="Tice H."/>
            <person name="Bruce D."/>
            <person name="Goodwin L."/>
            <person name="Pitluck S."/>
            <person name="Saunders E."/>
            <person name="Brettin T."/>
            <person name="Detter J.C."/>
            <person name="Han C."/>
            <person name="Larimer F."/>
            <person name="Land M."/>
            <person name="Hauser L."/>
            <person name="Kyrpides N."/>
            <person name="Ovchinnikova G."/>
            <person name="Kostka J."/>
            <person name="Richardson P."/>
        </authorList>
    </citation>
    <scope>NUCLEOTIDE SEQUENCE [LARGE SCALE GENOMIC DNA]</scope>
    <source>
        <strain evidence="2">DSM 22248 / JCM 15807 / FRC-32</strain>
    </source>
</reference>
<evidence type="ECO:0000313" key="2">
    <source>
        <dbReference type="Proteomes" id="UP000007721"/>
    </source>
</evidence>
<organism evidence="1 2">
    <name type="scientific">Geotalea daltonii (strain DSM 22248 / JCM 15807 / FRC-32)</name>
    <name type="common">Geobacter daltonii</name>
    <dbReference type="NCBI Taxonomy" id="316067"/>
    <lineage>
        <taxon>Bacteria</taxon>
        <taxon>Pseudomonadati</taxon>
        <taxon>Thermodesulfobacteriota</taxon>
        <taxon>Desulfuromonadia</taxon>
        <taxon>Geobacterales</taxon>
        <taxon>Geobacteraceae</taxon>
        <taxon>Geotalea</taxon>
    </lineage>
</organism>
<dbReference type="AlphaFoldDB" id="B9M1H7"/>
<dbReference type="Proteomes" id="UP000007721">
    <property type="component" value="Chromosome"/>
</dbReference>
<name>B9M1H7_GEODF</name>
<proteinExistence type="predicted"/>
<dbReference type="eggNOG" id="ENOG5031E40">
    <property type="taxonomic scope" value="Bacteria"/>
</dbReference>
<dbReference type="KEGG" id="geo:Geob_2709"/>
<sequence>MSYKFPHPELPNPDSEKSIFINCPYDSEYEPFFDAIIFSVVASGFIPRSAKESEMIAVSRIERILHALYTSKYSIHDLSKCRYEGNQMLARFNMPLELGLAMSRRYPGDGKILHNWLVLVPTDAPYSKFVSDLSGFDLKQYPGNETELMRALLAWLMVLPGALPRICPTPVIENFLDFKVQKKKLKEEWGDDVPWKLLVEAAKATIPDFA</sequence>
<keyword evidence="2" id="KW-1185">Reference proteome</keyword>
<gene>
    <name evidence="1" type="ordered locus">Geob_2709</name>
</gene>
<dbReference type="EMBL" id="CP001390">
    <property type="protein sequence ID" value="ACM21059.1"/>
    <property type="molecule type" value="Genomic_DNA"/>
</dbReference>
<protein>
    <submittedName>
        <fullName evidence="1">Uncharacterized protein</fullName>
    </submittedName>
</protein>
<dbReference type="STRING" id="316067.Geob_2709"/>
<dbReference type="OrthoDB" id="7596615at2"/>
<dbReference type="HOGENOM" id="CLU_113662_0_0_7"/>
<accession>B9M1H7</accession>